<dbReference type="EMBL" id="CP106679">
    <property type="protein sequence ID" value="UXP33523.1"/>
    <property type="molecule type" value="Genomic_DNA"/>
</dbReference>
<organism evidence="5 6">
    <name type="scientific">Reichenbachiella agarivorans</name>
    <dbReference type="NCBI Taxonomy" id="2979464"/>
    <lineage>
        <taxon>Bacteria</taxon>
        <taxon>Pseudomonadati</taxon>
        <taxon>Bacteroidota</taxon>
        <taxon>Cytophagia</taxon>
        <taxon>Cytophagales</taxon>
        <taxon>Reichenbachiellaceae</taxon>
        <taxon>Reichenbachiella</taxon>
    </lineage>
</organism>
<protein>
    <submittedName>
        <fullName evidence="5">MFS transporter</fullName>
    </submittedName>
</protein>
<evidence type="ECO:0000256" key="3">
    <source>
        <dbReference type="ARBA" id="ARBA00023136"/>
    </source>
</evidence>
<evidence type="ECO:0000256" key="1">
    <source>
        <dbReference type="ARBA" id="ARBA00022692"/>
    </source>
</evidence>
<feature type="transmembrane region" description="Helical" evidence="4">
    <location>
        <begin position="191"/>
        <end position="209"/>
    </location>
</feature>
<gene>
    <name evidence="5" type="ORF">N6H18_06095</name>
</gene>
<keyword evidence="3 4" id="KW-0472">Membrane</keyword>
<keyword evidence="1 4" id="KW-0812">Transmembrane</keyword>
<dbReference type="SUPFAM" id="SSF103473">
    <property type="entry name" value="MFS general substrate transporter"/>
    <property type="match status" value="1"/>
</dbReference>
<keyword evidence="6" id="KW-1185">Reference proteome</keyword>
<accession>A0ABY6CVV4</accession>
<evidence type="ECO:0000256" key="2">
    <source>
        <dbReference type="ARBA" id="ARBA00022989"/>
    </source>
</evidence>
<evidence type="ECO:0000256" key="4">
    <source>
        <dbReference type="SAM" id="Phobius"/>
    </source>
</evidence>
<dbReference type="InterPro" id="IPR050327">
    <property type="entry name" value="Proton-linked_MCT"/>
</dbReference>
<feature type="transmembrane region" description="Helical" evidence="4">
    <location>
        <begin position="21"/>
        <end position="43"/>
    </location>
</feature>
<evidence type="ECO:0000313" key="5">
    <source>
        <dbReference type="EMBL" id="UXP33523.1"/>
    </source>
</evidence>
<reference evidence="5" key="1">
    <citation type="submission" date="2022-09" db="EMBL/GenBank/DDBJ databases">
        <title>Comparative genomics and taxonomic characterization of three novel marine species of genus Reichenbachiella exhibiting antioxidant and polysaccharide degradation activities.</title>
        <authorList>
            <person name="Muhammad N."/>
            <person name="Lee Y.-J."/>
            <person name="Ko J."/>
            <person name="Kim S.-G."/>
        </authorList>
    </citation>
    <scope>NUCLEOTIDE SEQUENCE</scope>
    <source>
        <strain evidence="5">BKB1-1</strain>
    </source>
</reference>
<feature type="transmembrane region" description="Helical" evidence="4">
    <location>
        <begin position="97"/>
        <end position="118"/>
    </location>
</feature>
<dbReference type="Gene3D" id="1.20.1250.20">
    <property type="entry name" value="MFS general substrate transporter like domains"/>
    <property type="match status" value="1"/>
</dbReference>
<proteinExistence type="predicted"/>
<dbReference type="RefSeq" id="WP_262310952.1">
    <property type="nucleotide sequence ID" value="NZ_CP106679.1"/>
</dbReference>
<dbReference type="InterPro" id="IPR036259">
    <property type="entry name" value="MFS_trans_sf"/>
</dbReference>
<evidence type="ECO:0000313" key="6">
    <source>
        <dbReference type="Proteomes" id="UP001065174"/>
    </source>
</evidence>
<dbReference type="Proteomes" id="UP001065174">
    <property type="component" value="Chromosome"/>
</dbReference>
<name>A0ABY6CVV4_9BACT</name>
<feature type="transmembrane region" description="Helical" evidence="4">
    <location>
        <begin position="130"/>
        <end position="150"/>
    </location>
</feature>
<keyword evidence="2 4" id="KW-1133">Transmembrane helix</keyword>
<dbReference type="Pfam" id="PF07690">
    <property type="entry name" value="MFS_1"/>
    <property type="match status" value="1"/>
</dbReference>
<dbReference type="PANTHER" id="PTHR11360:SF308">
    <property type="entry name" value="BLL3089 PROTEIN"/>
    <property type="match status" value="1"/>
</dbReference>
<sequence length="244" mass="27612">MCGTILSASMLTWVGRQYDRYGARPVALLATIGLGIVLIYLSQVDRIQAVIGADSTSMVVNFLIMFFGFFTLRFSGQGALTLVSRNMMMKWFEKRRGFAMGFSNVTTSLTFASAPVFFEYLIQRYDWNGAWMILAVITGLVFPFYILTFFRDDPEKSGIRPDGDFVESAQSKANRFPVVKDFSLSEAQKTIGFWVFSMMLAMQALYWTGLTFNIVSLFEHAGYDRETAVSALIRDCHHRNLGCE</sequence>
<dbReference type="PANTHER" id="PTHR11360">
    <property type="entry name" value="MONOCARBOXYLATE TRANSPORTER"/>
    <property type="match status" value="1"/>
</dbReference>
<feature type="transmembrane region" description="Helical" evidence="4">
    <location>
        <begin position="55"/>
        <end position="76"/>
    </location>
</feature>
<dbReference type="InterPro" id="IPR011701">
    <property type="entry name" value="MFS"/>
</dbReference>